<dbReference type="InterPro" id="IPR041498">
    <property type="entry name" value="Big_6"/>
</dbReference>
<accession>A0ABW2NFE6</accession>
<evidence type="ECO:0000256" key="1">
    <source>
        <dbReference type="SAM" id="MobiDB-lite"/>
    </source>
</evidence>
<evidence type="ECO:0000259" key="4">
    <source>
        <dbReference type="Pfam" id="PF17936"/>
    </source>
</evidence>
<feature type="signal peptide" evidence="3">
    <location>
        <begin position="1"/>
        <end position="35"/>
    </location>
</feature>
<dbReference type="Gene3D" id="2.60.40.10">
    <property type="entry name" value="Immunoglobulins"/>
    <property type="match status" value="1"/>
</dbReference>
<keyword evidence="3" id="KW-0732">Signal</keyword>
<dbReference type="Pfam" id="PF17936">
    <property type="entry name" value="Big_6"/>
    <property type="match status" value="2"/>
</dbReference>
<comment type="caution">
    <text evidence="5">The sequence shown here is derived from an EMBL/GenBank/DDBJ whole genome shotgun (WGS) entry which is preliminary data.</text>
</comment>
<protein>
    <submittedName>
        <fullName evidence="5">Ig-like domain-containing protein</fullName>
    </submittedName>
</protein>
<evidence type="ECO:0000256" key="2">
    <source>
        <dbReference type="SAM" id="Phobius"/>
    </source>
</evidence>
<feature type="region of interest" description="Disordered" evidence="1">
    <location>
        <begin position="721"/>
        <end position="755"/>
    </location>
</feature>
<dbReference type="InterPro" id="IPR013783">
    <property type="entry name" value="Ig-like_fold"/>
</dbReference>
<proteinExistence type="predicted"/>
<keyword evidence="2" id="KW-0812">Transmembrane</keyword>
<keyword evidence="2" id="KW-1133">Transmembrane helix</keyword>
<organism evidence="5 6">
    <name type="scientific">Bhargavaea changchunensis</name>
    <dbReference type="NCBI Taxonomy" id="2134037"/>
    <lineage>
        <taxon>Bacteria</taxon>
        <taxon>Bacillati</taxon>
        <taxon>Bacillota</taxon>
        <taxon>Bacilli</taxon>
        <taxon>Bacillales</taxon>
        <taxon>Caryophanaceae</taxon>
        <taxon>Bhargavaea</taxon>
    </lineage>
</organism>
<feature type="domain" description="Bacterial Ig" evidence="4">
    <location>
        <begin position="644"/>
        <end position="721"/>
    </location>
</feature>
<evidence type="ECO:0000256" key="3">
    <source>
        <dbReference type="SAM" id="SignalP"/>
    </source>
</evidence>
<feature type="domain" description="Bacterial Ig" evidence="4">
    <location>
        <begin position="557"/>
        <end position="635"/>
    </location>
</feature>
<dbReference type="RefSeq" id="WP_157294572.1">
    <property type="nucleotide sequence ID" value="NZ_JBHTCT010000007.1"/>
</dbReference>
<feature type="compositionally biased region" description="Low complexity" evidence="1">
    <location>
        <begin position="737"/>
        <end position="755"/>
    </location>
</feature>
<reference evidence="6" key="1">
    <citation type="journal article" date="2019" name="Int. J. Syst. Evol. Microbiol.">
        <title>The Global Catalogue of Microorganisms (GCM) 10K type strain sequencing project: providing services to taxonomists for standard genome sequencing and annotation.</title>
        <authorList>
            <consortium name="The Broad Institute Genomics Platform"/>
            <consortium name="The Broad Institute Genome Sequencing Center for Infectious Disease"/>
            <person name="Wu L."/>
            <person name="Ma J."/>
        </authorList>
    </citation>
    <scope>NUCLEOTIDE SEQUENCE [LARGE SCALE GENOMIC DNA]</scope>
    <source>
        <strain evidence="6">JCM 4738</strain>
    </source>
</reference>
<keyword evidence="2" id="KW-0472">Membrane</keyword>
<sequence>MNPLNRKKRGNPIRKTIATAGIAAALVFSTIPFGAAPARTFAEQPESALQLTANVRDEGDHYKLDLSLAGPANDNEGSAQAVVFYAPFLSDKWQEHGTVTTTIEPSSIAMSQLTELESELKPIRDKVGDVIGQLEMKLASDIEDTGNMKVSDVIAVEGMPAIEAAVTQLEDPNEKLASLPVFEGDVEISFDEEISGAFIANFMEDSKGSDDFIGLYTHLESEIEKVVLDSVEGVRSSMEGLAVSEKEQQDPEEAAAPITDSNLLIDEIISEIIEPGKAELNKLIEEFRTGIEEKDSKWTTSLEGLPKVNSIHAETTLRIEKPVRADNTVIIQAALTNVKPNEQELKHSEIKAEADFGEESDPVKIPKGPSSIYLFGGDQFAFGEGLVGATVFARSEGGDHIGHAVVEPPFVYFADEIIIENNGFFGMELQRPLEPGEVIEFYQQTEDGQRSESVYVEVLPAPDGGDFEPTLELPVVDDIYDIDYVVTGTAGPGNLVAAVTEEDLVGIAEVMEDGSFLMELEAPLEAGTEVGFIQVNEAEEYSDFTFKTVLKAEMSLDAPTVDPIDDDDLGITGAAGAGNVVLAGVGEELIGVADVDEDGRFVIELAEPLQAGTVVELLQVSEDGQYSDTVQVTVQKAGDAVVQKPTVQRITDKDRTVTGKGLPGHTVLGYLDNEEIGKAEVDEDGKFSMKLENPFTAGTVLEFRQANADGKLSEPVQVTVEKAETSGTGSDHKAESGTKGTSGTSGSSSGQKLPKTATATGALGLAGGGVLLAGLLMRRFSRKGRNVQ</sequence>
<feature type="transmembrane region" description="Helical" evidence="2">
    <location>
        <begin position="757"/>
        <end position="776"/>
    </location>
</feature>
<gene>
    <name evidence="5" type="ORF">ACFQQH_03890</name>
</gene>
<dbReference type="Proteomes" id="UP001596483">
    <property type="component" value="Unassembled WGS sequence"/>
</dbReference>
<feature type="chain" id="PRO_5045968219" evidence="3">
    <location>
        <begin position="36"/>
        <end position="788"/>
    </location>
</feature>
<name>A0ABW2NFE6_9BACL</name>
<evidence type="ECO:0000313" key="6">
    <source>
        <dbReference type="Proteomes" id="UP001596483"/>
    </source>
</evidence>
<dbReference type="EMBL" id="JBHTCT010000007">
    <property type="protein sequence ID" value="MFC7364303.1"/>
    <property type="molecule type" value="Genomic_DNA"/>
</dbReference>
<keyword evidence="6" id="KW-1185">Reference proteome</keyword>
<evidence type="ECO:0000313" key="5">
    <source>
        <dbReference type="EMBL" id="MFC7364303.1"/>
    </source>
</evidence>